<reference evidence="5 6" key="1">
    <citation type="journal article" date="2013" name="Genome Announc.">
        <title>Draft Genome Sequence of Rhodococcus rhodnii Strain LMG5362, a Symbiont of Rhodnius prolixus (Hemiptera, Reduviidae, Triatominae), the Principle Vector of Trypanosoma cruzi.</title>
        <authorList>
            <person name="Pachebat J.A."/>
            <person name="van Keulen G."/>
            <person name="Whitten M.M."/>
            <person name="Girdwood S."/>
            <person name="Del Sol R."/>
            <person name="Dyson P.J."/>
            <person name="Facey P.D."/>
        </authorList>
    </citation>
    <scope>NUCLEOTIDE SEQUENCE [LARGE SCALE GENOMIC DNA]</scope>
    <source>
        <strain evidence="5 6">LMG 5362</strain>
    </source>
</reference>
<proteinExistence type="inferred from homology"/>
<dbReference type="Proteomes" id="UP000013525">
    <property type="component" value="Unassembled WGS sequence"/>
</dbReference>
<dbReference type="Pfam" id="PF00180">
    <property type="entry name" value="Iso_dh"/>
    <property type="match status" value="1"/>
</dbReference>
<dbReference type="GO" id="GO:0004449">
    <property type="term" value="F:isocitrate dehydrogenase (NAD+) activity"/>
    <property type="evidence" value="ECO:0007669"/>
    <property type="project" value="TreeGrafter"/>
</dbReference>
<gene>
    <name evidence="5" type="ORF">Rrhod_0061</name>
</gene>
<comment type="similarity">
    <text evidence="1">Belongs to the isocitrate and isopropylmalate dehydrogenases family.</text>
</comment>
<evidence type="ECO:0000259" key="4">
    <source>
        <dbReference type="SMART" id="SM01329"/>
    </source>
</evidence>
<dbReference type="Gene3D" id="3.40.718.10">
    <property type="entry name" value="Isopropylmalate Dehydrogenase"/>
    <property type="match status" value="1"/>
</dbReference>
<dbReference type="GO" id="GO:0006099">
    <property type="term" value="P:tricarboxylic acid cycle"/>
    <property type="evidence" value="ECO:0007669"/>
    <property type="project" value="TreeGrafter"/>
</dbReference>
<dbReference type="AlphaFoldDB" id="R7WWK6"/>
<organism evidence="5 6">
    <name type="scientific">Rhodococcus rhodnii LMG 5362</name>
    <dbReference type="NCBI Taxonomy" id="1273125"/>
    <lineage>
        <taxon>Bacteria</taxon>
        <taxon>Bacillati</taxon>
        <taxon>Actinomycetota</taxon>
        <taxon>Actinomycetes</taxon>
        <taxon>Mycobacteriales</taxon>
        <taxon>Nocardiaceae</taxon>
        <taxon>Rhodococcus</taxon>
    </lineage>
</organism>
<dbReference type="PATRIC" id="fig|1273125.3.peg.61"/>
<dbReference type="InterPro" id="IPR024084">
    <property type="entry name" value="IsoPropMal-DH-like_dom"/>
</dbReference>
<dbReference type="GO" id="GO:0006102">
    <property type="term" value="P:isocitrate metabolic process"/>
    <property type="evidence" value="ECO:0007669"/>
    <property type="project" value="TreeGrafter"/>
</dbReference>
<comment type="caution">
    <text evidence="5">The sequence shown here is derived from an EMBL/GenBank/DDBJ whole genome shotgun (WGS) entry which is preliminary data.</text>
</comment>
<feature type="domain" description="Isopropylmalate dehydrogenase-like" evidence="4">
    <location>
        <begin position="56"/>
        <end position="406"/>
    </location>
</feature>
<dbReference type="EMBL" id="APMY01000003">
    <property type="protein sequence ID" value="EOM78524.1"/>
    <property type="molecule type" value="Genomic_DNA"/>
</dbReference>
<dbReference type="PANTHER" id="PTHR11835:SF34">
    <property type="entry name" value="ISOCITRATE DEHYDROGENASE [NAD] SUBUNIT ALPHA, MITOCHONDRIAL"/>
    <property type="match status" value="1"/>
</dbReference>
<dbReference type="PANTHER" id="PTHR11835">
    <property type="entry name" value="DECARBOXYLATING DEHYDROGENASES-ISOCITRATE, ISOPROPYLMALATE, TARTRATE"/>
    <property type="match status" value="1"/>
</dbReference>
<dbReference type="GO" id="GO:0051287">
    <property type="term" value="F:NAD binding"/>
    <property type="evidence" value="ECO:0007669"/>
    <property type="project" value="InterPro"/>
</dbReference>
<evidence type="ECO:0000256" key="1">
    <source>
        <dbReference type="ARBA" id="ARBA00007769"/>
    </source>
</evidence>
<keyword evidence="3" id="KW-0464">Manganese</keyword>
<evidence type="ECO:0000313" key="6">
    <source>
        <dbReference type="Proteomes" id="UP000013525"/>
    </source>
</evidence>
<keyword evidence="6" id="KW-1185">Reference proteome</keyword>
<evidence type="ECO:0000256" key="2">
    <source>
        <dbReference type="ARBA" id="ARBA00023002"/>
    </source>
</evidence>
<dbReference type="eggNOG" id="COG0473">
    <property type="taxonomic scope" value="Bacteria"/>
</dbReference>
<dbReference type="SUPFAM" id="SSF53659">
    <property type="entry name" value="Isocitrate/Isopropylmalate dehydrogenase-like"/>
    <property type="match status" value="1"/>
</dbReference>
<sequence length="413" mass="44225">MSCSCSVAHWSRTCASVASSRSSSTECTMWVIMTGMHAEPRDIAERDTGTGTDRIRIGTITGDGIGHEIVPATLQVVAAAIEATDRDEPEPLRIEWVPLHIGHDAIERYGTPLPDETMDSLAALPGWILGPHDNVSYPERFAGTVAPGGAIRRRFDLFANIRPARAFAGVAATSPRMDLVVVRENTEGLYADRNMSTGSGEFMPTPDVALAVGLVTRRATERIARVAFGLARERRRRVTIVHKANVLTLTTGLFRDVCREVARDYPDVTVDDMHVDAAAARLVRDGASIDVLVTENMFGDILSDLTAELAGSLGLAPSINASTSQVMAQAAHGAAPDIAGRGVANPAALMLSAAMMFDRLGEMRGDRRLRVVGRHVDRAVRDTIASGVATADLGGSASTTEFTETVLARALRW</sequence>
<accession>R7WWK6</accession>
<dbReference type="InterPro" id="IPR019818">
    <property type="entry name" value="IsoCit/isopropylmalate_DH_CS"/>
</dbReference>
<evidence type="ECO:0000313" key="5">
    <source>
        <dbReference type="EMBL" id="EOM78524.1"/>
    </source>
</evidence>
<evidence type="ECO:0000256" key="3">
    <source>
        <dbReference type="ARBA" id="ARBA00023211"/>
    </source>
</evidence>
<dbReference type="GO" id="GO:0000287">
    <property type="term" value="F:magnesium ion binding"/>
    <property type="evidence" value="ECO:0007669"/>
    <property type="project" value="InterPro"/>
</dbReference>
<protein>
    <submittedName>
        <fullName evidence="5">3-isopropylmalate dehydrogenase</fullName>
    </submittedName>
</protein>
<dbReference type="SMART" id="SM01329">
    <property type="entry name" value="Iso_dh"/>
    <property type="match status" value="1"/>
</dbReference>
<dbReference type="PROSITE" id="PS00470">
    <property type="entry name" value="IDH_IMDH"/>
    <property type="match status" value="1"/>
</dbReference>
<name>R7WWK6_9NOCA</name>
<keyword evidence="2" id="KW-0560">Oxidoreductase</keyword>